<evidence type="ECO:0000313" key="3">
    <source>
        <dbReference type="EMBL" id="CAB4816769.1"/>
    </source>
</evidence>
<evidence type="ECO:0000256" key="1">
    <source>
        <dbReference type="SAM" id="MobiDB-lite"/>
    </source>
</evidence>
<feature type="compositionally biased region" description="Low complexity" evidence="1">
    <location>
        <begin position="85"/>
        <end position="95"/>
    </location>
</feature>
<keyword evidence="2" id="KW-1133">Transmembrane helix</keyword>
<dbReference type="EMBL" id="CAFAAQ010000162">
    <property type="protein sequence ID" value="CAB4816769.1"/>
    <property type="molecule type" value="Genomic_DNA"/>
</dbReference>
<feature type="region of interest" description="Disordered" evidence="1">
    <location>
        <begin position="58"/>
        <end position="101"/>
    </location>
</feature>
<feature type="compositionally biased region" description="Polar residues" evidence="1">
    <location>
        <begin position="339"/>
        <end position="350"/>
    </location>
</feature>
<protein>
    <submittedName>
        <fullName evidence="3">Unannotated protein</fullName>
    </submittedName>
</protein>
<reference evidence="3" key="1">
    <citation type="submission" date="2020-05" db="EMBL/GenBank/DDBJ databases">
        <authorList>
            <person name="Chiriac C."/>
            <person name="Salcher M."/>
            <person name="Ghai R."/>
            <person name="Kavagutti S V."/>
        </authorList>
    </citation>
    <scope>NUCLEOTIDE SEQUENCE</scope>
</reference>
<evidence type="ECO:0000256" key="2">
    <source>
        <dbReference type="SAM" id="Phobius"/>
    </source>
</evidence>
<proteinExistence type="predicted"/>
<name>A0A6J6Z5N8_9ZZZZ</name>
<dbReference type="AlphaFoldDB" id="A0A6J6Z5N8"/>
<keyword evidence="2" id="KW-0812">Transmembrane</keyword>
<accession>A0A6J6Z5N8</accession>
<organism evidence="3">
    <name type="scientific">freshwater metagenome</name>
    <dbReference type="NCBI Taxonomy" id="449393"/>
    <lineage>
        <taxon>unclassified sequences</taxon>
        <taxon>metagenomes</taxon>
        <taxon>ecological metagenomes</taxon>
    </lineage>
</organism>
<feature type="region of interest" description="Disordered" evidence="1">
    <location>
        <begin position="339"/>
        <end position="362"/>
    </location>
</feature>
<gene>
    <name evidence="3" type="ORF">UFOPK3046_01511</name>
</gene>
<sequence length="362" mass="37489">MAAPLSVAPAQGVSTSKVWIGALAAGITVLVVASLVGAVALLGGGGSAQKMTAAGLSADSGEKSTTSLDSSNGSASEVEGPTPPSESAAPTTQATTPPPVPVTEAEMKSLLLPDEVCDGLEFPPGGHQLVDGQFAPGTGYFVDNAIVSGPVALGDLDGDAVADGVIGLGCSTGTGTHIGFAIGVRAVDRTHFDVHLIADQNGIDSNDARAENMNDLESMEVVDGSLKVHMWWLYPEDPHCCPTTVARALYRFDGVALQRTELSVVDDAARTTRLVSALNAGDAATVNSLLEPQSKGTYDSLMARQAQFTSRGCRTQDYRFCEFTENSEGGMPFVAYWNQGSSDRPQSTQDDWGVASSGEFAD</sequence>
<feature type="transmembrane region" description="Helical" evidence="2">
    <location>
        <begin position="20"/>
        <end position="42"/>
    </location>
</feature>
<feature type="compositionally biased region" description="Polar residues" evidence="1">
    <location>
        <begin position="63"/>
        <end position="75"/>
    </location>
</feature>
<keyword evidence="2" id="KW-0472">Membrane</keyword>